<evidence type="ECO:0000313" key="4">
    <source>
        <dbReference type="EMBL" id="MCO5725191.1"/>
    </source>
</evidence>
<dbReference type="RefSeq" id="WP_252741568.1">
    <property type="nucleotide sequence ID" value="NZ_JAMXIB010000007.1"/>
</dbReference>
<dbReference type="Proteomes" id="UP001206312">
    <property type="component" value="Unassembled WGS sequence"/>
</dbReference>
<name>A0ABT1AYS9_9FLAO</name>
<dbReference type="SUPFAM" id="SSF53448">
    <property type="entry name" value="Nucleotide-diphospho-sugar transferases"/>
    <property type="match status" value="1"/>
</dbReference>
<dbReference type="PANTHER" id="PTHR43630">
    <property type="entry name" value="POLY-BETA-1,6-N-ACETYL-D-GLUCOSAMINE SYNTHASE"/>
    <property type="match status" value="1"/>
</dbReference>
<keyword evidence="3" id="KW-0808">Transferase</keyword>
<accession>A0ABT1AYS9</accession>
<dbReference type="Gene3D" id="3.90.550.10">
    <property type="entry name" value="Spore Coat Polysaccharide Biosynthesis Protein SpsA, Chain A"/>
    <property type="match status" value="1"/>
</dbReference>
<reference evidence="4 5" key="1">
    <citation type="submission" date="2022-06" db="EMBL/GenBank/DDBJ databases">
        <authorList>
            <person name="Xuan X."/>
        </authorList>
    </citation>
    <scope>NUCLEOTIDE SEQUENCE [LARGE SCALE GENOMIC DNA]</scope>
    <source>
        <strain evidence="4 5">2V75</strain>
    </source>
</reference>
<dbReference type="PANTHER" id="PTHR43630:SF1">
    <property type="entry name" value="POLY-BETA-1,6-N-ACETYL-D-GLUCOSAMINE SYNTHASE"/>
    <property type="match status" value="1"/>
</dbReference>
<evidence type="ECO:0000256" key="1">
    <source>
        <dbReference type="ARBA" id="ARBA00006739"/>
    </source>
</evidence>
<protein>
    <submittedName>
        <fullName evidence="4">Glycosyltransferase family 2 protein</fullName>
    </submittedName>
</protein>
<evidence type="ECO:0000256" key="3">
    <source>
        <dbReference type="ARBA" id="ARBA00022679"/>
    </source>
</evidence>
<comment type="similarity">
    <text evidence="1">Belongs to the glycosyltransferase 2 family.</text>
</comment>
<evidence type="ECO:0000256" key="2">
    <source>
        <dbReference type="ARBA" id="ARBA00022676"/>
    </source>
</evidence>
<proteinExistence type="inferred from homology"/>
<organism evidence="4 5">
    <name type="scientific">Robiginitalea marina</name>
    <dbReference type="NCBI Taxonomy" id="2954105"/>
    <lineage>
        <taxon>Bacteria</taxon>
        <taxon>Pseudomonadati</taxon>
        <taxon>Bacteroidota</taxon>
        <taxon>Flavobacteriia</taxon>
        <taxon>Flavobacteriales</taxon>
        <taxon>Flavobacteriaceae</taxon>
        <taxon>Robiginitalea</taxon>
    </lineage>
</organism>
<evidence type="ECO:0000313" key="5">
    <source>
        <dbReference type="Proteomes" id="UP001206312"/>
    </source>
</evidence>
<comment type="caution">
    <text evidence="4">The sequence shown here is derived from an EMBL/GenBank/DDBJ whole genome shotgun (WGS) entry which is preliminary data.</text>
</comment>
<dbReference type="InterPro" id="IPR029044">
    <property type="entry name" value="Nucleotide-diphossugar_trans"/>
</dbReference>
<sequence>MASPRENKILIIIPAHNEEAFIGRCLESFAAQTRTPDELRVVSDHCTDNTSGIVRGYQEQYPWIRLLERKSSPAHQPGPKVVETFRAGLEMGWDGFDFIGKFDADILLPARYLEQILQAFREDPDLGMCSGELYIEHQGKWTYEPIANPGHVRGPVKLYSRKCFEAIGGLRPYIGWDTADTLLARYHGFSTGTLPDLQVKHLRPTGSGYSRKNAALQGRALYNLRYGWALSLVASFKMGWKRRAPALPFLAMAGYLKAWLTGQDRMLNKAEGAYARHWRWQQVRGRLVQGFRNGQAGSPAGERRAQ</sequence>
<gene>
    <name evidence="4" type="ORF">NG653_10020</name>
</gene>
<dbReference type="EMBL" id="JAMXIB010000007">
    <property type="protein sequence ID" value="MCO5725191.1"/>
    <property type="molecule type" value="Genomic_DNA"/>
</dbReference>
<dbReference type="CDD" id="cd06423">
    <property type="entry name" value="CESA_like"/>
    <property type="match status" value="1"/>
</dbReference>
<keyword evidence="2" id="KW-0328">Glycosyltransferase</keyword>
<dbReference type="Pfam" id="PF13641">
    <property type="entry name" value="Glyco_tranf_2_3"/>
    <property type="match status" value="1"/>
</dbReference>
<keyword evidence="5" id="KW-1185">Reference proteome</keyword>